<dbReference type="Pfam" id="PF08241">
    <property type="entry name" value="Methyltransf_11"/>
    <property type="match status" value="1"/>
</dbReference>
<protein>
    <recommendedName>
        <fullName evidence="1">Methyltransferase type 11 domain-containing protein</fullName>
    </recommendedName>
</protein>
<feature type="domain" description="Methyltransferase type 11" evidence="1">
    <location>
        <begin position="62"/>
        <end position="149"/>
    </location>
</feature>
<dbReference type="EMBL" id="MFKT01000009">
    <property type="protein sequence ID" value="OGG53718.1"/>
    <property type="molecule type" value="Genomic_DNA"/>
</dbReference>
<dbReference type="AlphaFoldDB" id="A0A1F6CX20"/>
<sequence>MTNGKETTQLSEWAGEMGKLYTDRNPQSVEEFDRVYLKDYGVTRTSMNDEFLGGVEKKMNVLEVGANIGLELELLRRMGFPDLTGIDINEHAVAQAKKIHPEVRVLQGSGFALPFDDASYDLVFTSGVLIHISPADIQDIMREMHRVSRRYIWGFEYYAPAHTEVVYRGNKNLLWKADFCKMFLDSFPGLRVIKEKKYAMTAGVNVSQMYLLEKTA</sequence>
<dbReference type="InterPro" id="IPR013216">
    <property type="entry name" value="Methyltransf_11"/>
</dbReference>
<proteinExistence type="predicted"/>
<comment type="caution">
    <text evidence="2">The sequence shown here is derived from an EMBL/GenBank/DDBJ whole genome shotgun (WGS) entry which is preliminary data.</text>
</comment>
<evidence type="ECO:0000259" key="1">
    <source>
        <dbReference type="Pfam" id="PF08241"/>
    </source>
</evidence>
<evidence type="ECO:0000313" key="3">
    <source>
        <dbReference type="Proteomes" id="UP000176863"/>
    </source>
</evidence>
<dbReference type="InterPro" id="IPR020027">
    <property type="entry name" value="Pseudamin_synth-assoc_MeTrfase"/>
</dbReference>
<name>A0A1F6CX20_9BACT</name>
<dbReference type="GO" id="GO:0008757">
    <property type="term" value="F:S-adenosylmethionine-dependent methyltransferase activity"/>
    <property type="evidence" value="ECO:0007669"/>
    <property type="project" value="InterPro"/>
</dbReference>
<reference evidence="2 3" key="1">
    <citation type="journal article" date="2016" name="Nat. Commun.">
        <title>Thousands of microbial genomes shed light on interconnected biogeochemical processes in an aquifer system.</title>
        <authorList>
            <person name="Anantharaman K."/>
            <person name="Brown C.T."/>
            <person name="Hug L.A."/>
            <person name="Sharon I."/>
            <person name="Castelle C.J."/>
            <person name="Probst A.J."/>
            <person name="Thomas B.C."/>
            <person name="Singh A."/>
            <person name="Wilkins M.J."/>
            <person name="Karaoz U."/>
            <person name="Brodie E.L."/>
            <person name="Williams K.H."/>
            <person name="Hubbard S.S."/>
            <person name="Banfield J.F."/>
        </authorList>
    </citation>
    <scope>NUCLEOTIDE SEQUENCE [LARGE SCALE GENOMIC DNA]</scope>
</reference>
<gene>
    <name evidence="2" type="ORF">A2851_02425</name>
</gene>
<evidence type="ECO:0000313" key="2">
    <source>
        <dbReference type="EMBL" id="OGG53718.1"/>
    </source>
</evidence>
<dbReference type="SUPFAM" id="SSF53335">
    <property type="entry name" value="S-adenosyl-L-methionine-dependent methyltransferases"/>
    <property type="match status" value="1"/>
</dbReference>
<dbReference type="STRING" id="1798480.A2851_02425"/>
<dbReference type="Gene3D" id="3.40.50.150">
    <property type="entry name" value="Vaccinia Virus protein VP39"/>
    <property type="match status" value="1"/>
</dbReference>
<dbReference type="InterPro" id="IPR029063">
    <property type="entry name" value="SAM-dependent_MTases_sf"/>
</dbReference>
<dbReference type="NCBIfam" id="TIGR03587">
    <property type="entry name" value="Pse_Me-ase"/>
    <property type="match status" value="1"/>
</dbReference>
<accession>A0A1F6CX20</accession>
<dbReference type="CDD" id="cd02440">
    <property type="entry name" value="AdoMet_MTases"/>
    <property type="match status" value="1"/>
</dbReference>
<dbReference type="Proteomes" id="UP000176863">
    <property type="component" value="Unassembled WGS sequence"/>
</dbReference>
<organism evidence="2 3">
    <name type="scientific">Candidatus Kaiserbacteria bacterium RIFCSPHIGHO2_01_FULL_53_29</name>
    <dbReference type="NCBI Taxonomy" id="1798480"/>
    <lineage>
        <taxon>Bacteria</taxon>
        <taxon>Candidatus Kaiseribacteriota</taxon>
    </lineage>
</organism>